<dbReference type="InterPro" id="IPR013325">
    <property type="entry name" value="RNA_pol_sigma_r2"/>
</dbReference>
<gene>
    <name evidence="3" type="ORF">CVH13_00211</name>
</gene>
<dbReference type="GO" id="GO:0006352">
    <property type="term" value="P:DNA-templated transcription initiation"/>
    <property type="evidence" value="ECO:0007669"/>
    <property type="project" value="InterPro"/>
</dbReference>
<feature type="compositionally biased region" description="Basic and acidic residues" evidence="1">
    <location>
        <begin position="1"/>
        <end position="11"/>
    </location>
</feature>
<dbReference type="EMBL" id="PHFD01000072">
    <property type="protein sequence ID" value="PKH47825.1"/>
    <property type="molecule type" value="Genomic_DNA"/>
</dbReference>
<dbReference type="Gene3D" id="1.10.601.10">
    <property type="entry name" value="RNA Polymerase Primary Sigma Factor"/>
    <property type="match status" value="1"/>
</dbReference>
<feature type="compositionally biased region" description="Basic and acidic residues" evidence="1">
    <location>
        <begin position="37"/>
        <end position="48"/>
    </location>
</feature>
<dbReference type="InterPro" id="IPR009042">
    <property type="entry name" value="RNA_pol_sigma70_r1_2"/>
</dbReference>
<evidence type="ECO:0000313" key="4">
    <source>
        <dbReference type="Proteomes" id="UP000233649"/>
    </source>
</evidence>
<dbReference type="Proteomes" id="UP000233649">
    <property type="component" value="Unassembled WGS sequence"/>
</dbReference>
<evidence type="ECO:0000259" key="2">
    <source>
        <dbReference type="Pfam" id="PF00140"/>
    </source>
</evidence>
<reference evidence="3 4" key="1">
    <citation type="journal article" date="2017" name="FEMS Microbiol. Ecol.">
        <title>Reconstructed genomes of novel Dehalococcoides mccartyi strains from 1,2,3,4-tetrachlorodibenzo-p-dioxin-dechlorinating enrichment cultures reveal divergent reductive dehalogenase gene profiles.</title>
        <authorList>
            <person name="Dam H.T."/>
            <person name="Vollmers J."/>
            <person name="Kaster A.K."/>
            <person name="Haggblom M.M."/>
        </authorList>
    </citation>
    <scope>NUCLEOTIDE SEQUENCE [LARGE SCALE GENOMIC DNA]</scope>
    <source>
        <strain evidence="3 4">H1-3-2.001</strain>
    </source>
</reference>
<comment type="caution">
    <text evidence="3">The sequence shown here is derived from an EMBL/GenBank/DDBJ whole genome shotgun (WGS) entry which is preliminary data.</text>
</comment>
<accession>A0A2J1E077</accession>
<protein>
    <submittedName>
        <fullName evidence="3">RNA polymerase sigma factor RpoD</fullName>
    </submittedName>
</protein>
<dbReference type="Pfam" id="PF00140">
    <property type="entry name" value="Sigma70_r1_2"/>
    <property type="match status" value="1"/>
</dbReference>
<sequence>MPAEKDKKEFSPDDIDDDKDAEQGLANIHDEQDAEAEGDKLAEPDLKDIADTDIPAELTEEELAAEADLIPDTDEEISPLNIDLDIPLEQIDTQGIVDDPVRMYLHEIGRVPLLSAEDEKTLAKKMEEGKRIREIRQECLEKRGRYPSAAES</sequence>
<dbReference type="SUPFAM" id="SSF88946">
    <property type="entry name" value="Sigma2 domain of RNA polymerase sigma factors"/>
    <property type="match status" value="1"/>
</dbReference>
<evidence type="ECO:0000256" key="1">
    <source>
        <dbReference type="SAM" id="MobiDB-lite"/>
    </source>
</evidence>
<proteinExistence type="predicted"/>
<feature type="domain" description="RNA polymerase sigma-70 region 1.2" evidence="2">
    <location>
        <begin position="99"/>
        <end position="130"/>
    </location>
</feature>
<name>A0A2J1E077_9CHLR</name>
<feature type="non-terminal residue" evidence="3">
    <location>
        <position position="152"/>
    </location>
</feature>
<evidence type="ECO:0000313" key="3">
    <source>
        <dbReference type="EMBL" id="PKH47825.1"/>
    </source>
</evidence>
<feature type="region of interest" description="Disordered" evidence="1">
    <location>
        <begin position="1"/>
        <end position="48"/>
    </location>
</feature>
<organism evidence="3 4">
    <name type="scientific">Dehalococcoides mccartyi</name>
    <dbReference type="NCBI Taxonomy" id="61435"/>
    <lineage>
        <taxon>Bacteria</taxon>
        <taxon>Bacillati</taxon>
        <taxon>Chloroflexota</taxon>
        <taxon>Dehalococcoidia</taxon>
        <taxon>Dehalococcoidales</taxon>
        <taxon>Dehalococcoidaceae</taxon>
        <taxon>Dehalococcoides</taxon>
    </lineage>
</organism>
<dbReference type="AlphaFoldDB" id="A0A2J1E077"/>
<dbReference type="GO" id="GO:0016987">
    <property type="term" value="F:sigma factor activity"/>
    <property type="evidence" value="ECO:0007669"/>
    <property type="project" value="InterPro"/>
</dbReference>
<dbReference type="GO" id="GO:0003677">
    <property type="term" value="F:DNA binding"/>
    <property type="evidence" value="ECO:0007669"/>
    <property type="project" value="InterPro"/>
</dbReference>